<dbReference type="EMBL" id="JBEPME010000002">
    <property type="protein sequence ID" value="MET3656726.1"/>
    <property type="molecule type" value="Genomic_DNA"/>
</dbReference>
<dbReference type="Proteomes" id="UP001549104">
    <property type="component" value="Unassembled WGS sequence"/>
</dbReference>
<dbReference type="Gene3D" id="3.40.190.10">
    <property type="entry name" value="Periplasmic binding protein-like II"/>
    <property type="match status" value="1"/>
</dbReference>
<evidence type="ECO:0000313" key="1">
    <source>
        <dbReference type="EMBL" id="MET3656726.1"/>
    </source>
</evidence>
<sequence length="420" mass="46862">MRKIVGLLFGLFLLVILGACGSNSEGAKADNEITLWYWNRGLDESVLEKVKEEFPEVEFKAQKLPPGGDYKTKLSSLLASKNSDDAPDMVLMNIWVSEFLPHADRFVNLYDYGGEEIEEIYPKWKTSQAITGDGKTMIAVPVDTSPTGFFYREDVFSQAGIANSPEELSKKMSTWDGYVNVLTALKDKTDGYAVSSIKDAFSGQVNKLDQRVFDEEDNFIGDQKHIKEIWDKVIELNEKGLVFGNIEEQSQEWNAAINNDELVGYDGPVWAKDILIDATPDTAGKWKVSRSPVSDGNDGGSFLAVLNSSKNPKVSAEIAKFINSTDNQVTSYKNLSLFPAEIKALESDEINHDEEFFGGQNTTEIFAESAKNVKEAYRGPKESIVFTAFRDELDLVKIKNKDPEKAWKDALAKIERDLGL</sequence>
<dbReference type="PANTHER" id="PTHR43649:SF32">
    <property type="entry name" value="SUGAR BINDING SECRETED PROTEIN"/>
    <property type="match status" value="1"/>
</dbReference>
<dbReference type="PANTHER" id="PTHR43649">
    <property type="entry name" value="ARABINOSE-BINDING PROTEIN-RELATED"/>
    <property type="match status" value="1"/>
</dbReference>
<reference evidence="1 2" key="1">
    <citation type="submission" date="2024-06" db="EMBL/GenBank/DDBJ databases">
        <title>Sorghum-associated microbial communities from plants grown in Nebraska, USA.</title>
        <authorList>
            <person name="Schachtman D."/>
        </authorList>
    </citation>
    <scope>NUCLEOTIDE SEQUENCE [LARGE SCALE GENOMIC DNA]</scope>
    <source>
        <strain evidence="1 2">1288</strain>
    </source>
</reference>
<evidence type="ECO:0000313" key="2">
    <source>
        <dbReference type="Proteomes" id="UP001549104"/>
    </source>
</evidence>
<protein>
    <submittedName>
        <fullName evidence="1">Cellobiose transport system substrate-binding protein</fullName>
    </submittedName>
</protein>
<name>A0ABV2K6L9_SPOPS</name>
<dbReference type="PROSITE" id="PS51257">
    <property type="entry name" value="PROKAR_LIPOPROTEIN"/>
    <property type="match status" value="1"/>
</dbReference>
<dbReference type="Pfam" id="PF13416">
    <property type="entry name" value="SBP_bac_8"/>
    <property type="match status" value="1"/>
</dbReference>
<accession>A0ABV2K6L9</accession>
<proteinExistence type="predicted"/>
<dbReference type="InterPro" id="IPR050490">
    <property type="entry name" value="Bact_solute-bd_prot1"/>
</dbReference>
<dbReference type="InterPro" id="IPR006059">
    <property type="entry name" value="SBP"/>
</dbReference>
<organism evidence="1 2">
    <name type="scientific">Sporosarcina psychrophila</name>
    <name type="common">Bacillus psychrophilus</name>
    <dbReference type="NCBI Taxonomy" id="1476"/>
    <lineage>
        <taxon>Bacteria</taxon>
        <taxon>Bacillati</taxon>
        <taxon>Bacillota</taxon>
        <taxon>Bacilli</taxon>
        <taxon>Bacillales</taxon>
        <taxon>Caryophanaceae</taxon>
        <taxon>Sporosarcina</taxon>
    </lineage>
</organism>
<gene>
    <name evidence="1" type="ORF">ABIC55_001813</name>
</gene>
<dbReference type="RefSeq" id="WP_187047610.1">
    <property type="nucleotide sequence ID" value="NZ_JBEPME010000002.1"/>
</dbReference>
<keyword evidence="2" id="KW-1185">Reference proteome</keyword>
<dbReference type="SUPFAM" id="SSF53850">
    <property type="entry name" value="Periplasmic binding protein-like II"/>
    <property type="match status" value="1"/>
</dbReference>
<comment type="caution">
    <text evidence="1">The sequence shown here is derived from an EMBL/GenBank/DDBJ whole genome shotgun (WGS) entry which is preliminary data.</text>
</comment>